<name>A0A2C6L9T3_9APIC</name>
<keyword evidence="3" id="KW-1185">Reference proteome</keyword>
<protein>
    <submittedName>
        <fullName evidence="2">Dynein heavy chain family protein</fullName>
    </submittedName>
</protein>
<gene>
    <name evidence="2" type="ORF">CSUI_002254</name>
</gene>
<keyword evidence="1" id="KW-0175">Coiled coil</keyword>
<reference evidence="2 3" key="1">
    <citation type="journal article" date="2017" name="Int. J. Parasitol.">
        <title>The genome of the protozoan parasite Cystoisospora suis and a reverse vaccinology approach to identify vaccine candidates.</title>
        <authorList>
            <person name="Palmieri N."/>
            <person name="Shrestha A."/>
            <person name="Ruttkowski B."/>
            <person name="Beck T."/>
            <person name="Vogl C."/>
            <person name="Tomley F."/>
            <person name="Blake D.P."/>
            <person name="Joachim A."/>
        </authorList>
    </citation>
    <scope>NUCLEOTIDE SEQUENCE [LARGE SCALE GENOMIC DNA]</scope>
    <source>
        <strain evidence="2 3">Wien I</strain>
    </source>
</reference>
<organism evidence="2 3">
    <name type="scientific">Cystoisospora suis</name>
    <dbReference type="NCBI Taxonomy" id="483139"/>
    <lineage>
        <taxon>Eukaryota</taxon>
        <taxon>Sar</taxon>
        <taxon>Alveolata</taxon>
        <taxon>Apicomplexa</taxon>
        <taxon>Conoidasida</taxon>
        <taxon>Coccidia</taxon>
        <taxon>Eucoccidiorida</taxon>
        <taxon>Eimeriorina</taxon>
        <taxon>Sarcocystidae</taxon>
        <taxon>Cystoisospora</taxon>
    </lineage>
</organism>
<feature type="coiled-coil region" evidence="1">
    <location>
        <begin position="39"/>
        <end position="66"/>
    </location>
</feature>
<proteinExistence type="predicted"/>
<dbReference type="EMBL" id="MIGC01000939">
    <property type="protein sequence ID" value="PHJ23894.1"/>
    <property type="molecule type" value="Genomic_DNA"/>
</dbReference>
<evidence type="ECO:0000313" key="3">
    <source>
        <dbReference type="Proteomes" id="UP000221165"/>
    </source>
</evidence>
<dbReference type="GeneID" id="94425667"/>
<dbReference type="RefSeq" id="XP_067925568.1">
    <property type="nucleotide sequence ID" value="XM_068062456.1"/>
</dbReference>
<accession>A0A2C6L9T3</accession>
<evidence type="ECO:0000256" key="1">
    <source>
        <dbReference type="SAM" id="Coils"/>
    </source>
</evidence>
<dbReference type="Proteomes" id="UP000221165">
    <property type="component" value="Unassembled WGS sequence"/>
</dbReference>
<sequence>MSNAEAVKTRKRIQEFEGVVTDRLKSLKNNRFYFFQTGVEQSKENIQEVQATVSQFNNTVEELMTLAESFGDVSELDPTKQGIESILEELDAVEVFWNYTSQALHLLEELLNTPWGKVDAPTIEQDIKTLQKGLKDLKVSLPPSQTSHDASLYSYM</sequence>
<dbReference type="VEuPathDB" id="ToxoDB:CSUI_002254"/>
<comment type="caution">
    <text evidence="2">The sequence shown here is derived from an EMBL/GenBank/DDBJ whole genome shotgun (WGS) entry which is preliminary data.</text>
</comment>
<dbReference type="AlphaFoldDB" id="A0A2C6L9T3"/>
<evidence type="ECO:0000313" key="2">
    <source>
        <dbReference type="EMBL" id="PHJ23894.1"/>
    </source>
</evidence>